<dbReference type="Gene3D" id="3.40.250.10">
    <property type="entry name" value="Rhodanese-like domain"/>
    <property type="match status" value="2"/>
</dbReference>
<dbReference type="InterPro" id="IPR001763">
    <property type="entry name" value="Rhodanese-like_dom"/>
</dbReference>
<dbReference type="SMART" id="SM00450">
    <property type="entry name" value="RHOD"/>
    <property type="match status" value="2"/>
</dbReference>
<dbReference type="CDD" id="cd01448">
    <property type="entry name" value="TST_Repeat_1"/>
    <property type="match status" value="1"/>
</dbReference>
<keyword evidence="1" id="KW-0808">Transferase</keyword>
<protein>
    <submittedName>
        <fullName evidence="4">Sulfurtransferase</fullName>
    </submittedName>
</protein>
<reference evidence="5" key="1">
    <citation type="journal article" date="2019" name="Int. J. Syst. Evol. Microbiol.">
        <title>The Global Catalogue of Microorganisms (GCM) 10K type strain sequencing project: providing services to taxonomists for standard genome sequencing and annotation.</title>
        <authorList>
            <consortium name="The Broad Institute Genomics Platform"/>
            <consortium name="The Broad Institute Genome Sequencing Center for Infectious Disease"/>
            <person name="Wu L."/>
            <person name="Ma J."/>
        </authorList>
    </citation>
    <scope>NUCLEOTIDE SEQUENCE [LARGE SCALE GENOMIC DNA]</scope>
    <source>
        <strain evidence="5">NBRC 105830</strain>
    </source>
</reference>
<dbReference type="InterPro" id="IPR036873">
    <property type="entry name" value="Rhodanese-like_dom_sf"/>
</dbReference>
<dbReference type="PANTHER" id="PTHR11364:SF27">
    <property type="entry name" value="SULFURTRANSFERASE"/>
    <property type="match status" value="1"/>
</dbReference>
<dbReference type="Pfam" id="PF00581">
    <property type="entry name" value="Rhodanese"/>
    <property type="match status" value="2"/>
</dbReference>
<evidence type="ECO:0000256" key="1">
    <source>
        <dbReference type="ARBA" id="ARBA00022679"/>
    </source>
</evidence>
<evidence type="ECO:0000259" key="3">
    <source>
        <dbReference type="PROSITE" id="PS50206"/>
    </source>
</evidence>
<keyword evidence="2" id="KW-0677">Repeat</keyword>
<comment type="caution">
    <text evidence="4">The sequence shown here is derived from an EMBL/GenBank/DDBJ whole genome shotgun (WGS) entry which is preliminary data.</text>
</comment>
<name>A0ABQ6HPE4_9MICO</name>
<evidence type="ECO:0000256" key="2">
    <source>
        <dbReference type="ARBA" id="ARBA00022737"/>
    </source>
</evidence>
<feature type="domain" description="Rhodanese" evidence="3">
    <location>
        <begin position="122"/>
        <end position="235"/>
    </location>
</feature>
<dbReference type="PROSITE" id="PS50206">
    <property type="entry name" value="RHODANESE_3"/>
    <property type="match status" value="2"/>
</dbReference>
<keyword evidence="5" id="KW-1185">Reference proteome</keyword>
<dbReference type="InterPro" id="IPR045078">
    <property type="entry name" value="TST/MPST-like"/>
</dbReference>
<proteinExistence type="predicted"/>
<evidence type="ECO:0000313" key="4">
    <source>
        <dbReference type="EMBL" id="GMA20030.1"/>
    </source>
</evidence>
<organism evidence="4 5">
    <name type="scientific">Arsenicicoccus piscis</name>
    <dbReference type="NCBI Taxonomy" id="673954"/>
    <lineage>
        <taxon>Bacteria</taxon>
        <taxon>Bacillati</taxon>
        <taxon>Actinomycetota</taxon>
        <taxon>Actinomycetes</taxon>
        <taxon>Micrococcales</taxon>
        <taxon>Intrasporangiaceae</taxon>
        <taxon>Arsenicicoccus</taxon>
    </lineage>
</organism>
<dbReference type="SUPFAM" id="SSF52821">
    <property type="entry name" value="Rhodanese/Cell cycle control phosphatase"/>
    <property type="match status" value="2"/>
</dbReference>
<dbReference type="Proteomes" id="UP001157109">
    <property type="component" value="Unassembled WGS sequence"/>
</dbReference>
<dbReference type="EMBL" id="BSUJ01000001">
    <property type="protein sequence ID" value="GMA20030.1"/>
    <property type="molecule type" value="Genomic_DNA"/>
</dbReference>
<gene>
    <name evidence="4" type="ORF">GCM10025862_20510</name>
</gene>
<dbReference type="PANTHER" id="PTHR11364">
    <property type="entry name" value="THIOSULFATE SULFERTANSFERASE"/>
    <property type="match status" value="1"/>
</dbReference>
<evidence type="ECO:0000313" key="5">
    <source>
        <dbReference type="Proteomes" id="UP001157109"/>
    </source>
</evidence>
<feature type="domain" description="Rhodanese" evidence="3">
    <location>
        <begin position="2"/>
        <end position="94"/>
    </location>
</feature>
<accession>A0ABQ6HPE4</accession>
<sequence>MPGAVFLDLETVLAGPRRPDGVGGRHPLPSAEAFEEGMRAAGVSADRDVVVYDDWSSVAAARAWWLLRYFGHERVRVLDGGWKAWVAAGLPVSTGSEVPEPGDLQAEPGHRRVITADEAARYAHSAVLVDSRPADRFRGENETMDPVAGHIPGAVSVPALENVDDQGRFLPNAVLAERLRAAGVVDGNLLATYCGSGVQACHLALAAAASDVAPDAAVYVGSWSDWISDPSRPVA</sequence>